<feature type="signal peptide" evidence="1">
    <location>
        <begin position="1"/>
        <end position="22"/>
    </location>
</feature>
<dbReference type="RefSeq" id="WP_369721157.1">
    <property type="nucleotide sequence ID" value="NZ_CP165734.1"/>
</dbReference>
<organism evidence="2">
    <name type="scientific">Bradyrhizobium sp. LLZ17</name>
    <dbReference type="NCBI Taxonomy" id="3239388"/>
    <lineage>
        <taxon>Bacteria</taxon>
        <taxon>Pseudomonadati</taxon>
        <taxon>Pseudomonadota</taxon>
        <taxon>Alphaproteobacteria</taxon>
        <taxon>Hyphomicrobiales</taxon>
        <taxon>Nitrobacteraceae</taxon>
        <taxon>Bradyrhizobium</taxon>
    </lineage>
</organism>
<accession>A0AB39XGS3</accession>
<evidence type="ECO:0000313" key="2">
    <source>
        <dbReference type="EMBL" id="XDV56714.1"/>
    </source>
</evidence>
<proteinExistence type="predicted"/>
<evidence type="ECO:0008006" key="3">
    <source>
        <dbReference type="Google" id="ProtNLM"/>
    </source>
</evidence>
<dbReference type="EMBL" id="CP165734">
    <property type="protein sequence ID" value="XDV56714.1"/>
    <property type="molecule type" value="Genomic_DNA"/>
</dbReference>
<sequence>MRYVTALSIVIAAAAWAGPAFAYRPFDGTDAAVAAPGELEVELQPGGVQHEQRTRTLIAPWTVLNIGLGEGWEAVFEGRGETPLSPFGPTELIDAGAFLKHVVVPGSLQDKTGPSVATEFGVLLPDSTGTSGTGASWAGIASQRWDWGTVHFNVETLLTREHRADVFVGTILEGPASWKVRPVAEVFYEKEFGLEETVSGLVGLIWQVNDKLSFDVAYRHALTNGHSIDEIRGGLTFAVPLRFEGAHKP</sequence>
<evidence type="ECO:0000256" key="1">
    <source>
        <dbReference type="SAM" id="SignalP"/>
    </source>
</evidence>
<reference evidence="2" key="1">
    <citation type="submission" date="2024-08" db="EMBL/GenBank/DDBJ databases">
        <authorList>
            <person name="Chaddad Z."/>
            <person name="Lamrabet M."/>
            <person name="Bouhnik O."/>
            <person name="Alami S."/>
            <person name="Wipf D."/>
            <person name="Courty P.E."/>
            <person name="Missbah El Idrissi M."/>
        </authorList>
    </citation>
    <scope>NUCLEOTIDE SEQUENCE</scope>
    <source>
        <strain evidence="2">LLZ17</strain>
    </source>
</reference>
<protein>
    <recommendedName>
        <fullName evidence="3">Transporter</fullName>
    </recommendedName>
</protein>
<feature type="chain" id="PRO_5044314981" description="Transporter" evidence="1">
    <location>
        <begin position="23"/>
        <end position="249"/>
    </location>
</feature>
<keyword evidence="1" id="KW-0732">Signal</keyword>
<name>A0AB39XGS3_9BRAD</name>
<dbReference type="AlphaFoldDB" id="A0AB39XGS3"/>
<gene>
    <name evidence="2" type="ORF">AB8Z38_29440</name>
</gene>